<dbReference type="OrthoDB" id="1835815at2759"/>
<feature type="region of interest" description="Disordered" evidence="1">
    <location>
        <begin position="306"/>
        <end position="333"/>
    </location>
</feature>
<gene>
    <name evidence="2" type="ORF">STAS_28490</name>
</gene>
<name>A0A5A7R091_STRAF</name>
<feature type="region of interest" description="Disordered" evidence="1">
    <location>
        <begin position="1"/>
        <end position="45"/>
    </location>
</feature>
<reference evidence="3" key="1">
    <citation type="journal article" date="2019" name="Curr. Biol.">
        <title>Genome Sequence of Striga asiatica Provides Insight into the Evolution of Plant Parasitism.</title>
        <authorList>
            <person name="Yoshida S."/>
            <person name="Kim S."/>
            <person name="Wafula E.K."/>
            <person name="Tanskanen J."/>
            <person name="Kim Y.M."/>
            <person name="Honaas L."/>
            <person name="Yang Z."/>
            <person name="Spallek T."/>
            <person name="Conn C.E."/>
            <person name="Ichihashi Y."/>
            <person name="Cheong K."/>
            <person name="Cui S."/>
            <person name="Der J.P."/>
            <person name="Gundlach H."/>
            <person name="Jiao Y."/>
            <person name="Hori C."/>
            <person name="Ishida J.K."/>
            <person name="Kasahara H."/>
            <person name="Kiba T."/>
            <person name="Kim M.S."/>
            <person name="Koo N."/>
            <person name="Laohavisit A."/>
            <person name="Lee Y.H."/>
            <person name="Lumba S."/>
            <person name="McCourt P."/>
            <person name="Mortimer J.C."/>
            <person name="Mutuku J.M."/>
            <person name="Nomura T."/>
            <person name="Sasaki-Sekimoto Y."/>
            <person name="Seto Y."/>
            <person name="Wang Y."/>
            <person name="Wakatake T."/>
            <person name="Sakakibara H."/>
            <person name="Demura T."/>
            <person name="Yamaguchi S."/>
            <person name="Yoneyama K."/>
            <person name="Manabe R.I."/>
            <person name="Nelson D.C."/>
            <person name="Schulman A.H."/>
            <person name="Timko M.P."/>
            <person name="dePamphilis C.W."/>
            <person name="Choi D."/>
            <person name="Shirasu K."/>
        </authorList>
    </citation>
    <scope>NUCLEOTIDE SEQUENCE [LARGE SCALE GENOMIC DNA]</scope>
    <source>
        <strain evidence="3">cv. UVA1</strain>
    </source>
</reference>
<protein>
    <submittedName>
        <fullName evidence="2">Ankyrin repeat protein B18</fullName>
    </submittedName>
</protein>
<evidence type="ECO:0000256" key="1">
    <source>
        <dbReference type="SAM" id="MobiDB-lite"/>
    </source>
</evidence>
<feature type="compositionally biased region" description="Pro residues" evidence="1">
    <location>
        <begin position="416"/>
        <end position="426"/>
    </location>
</feature>
<dbReference type="EMBL" id="BKCP01009515">
    <property type="protein sequence ID" value="GER51133.1"/>
    <property type="molecule type" value="Genomic_DNA"/>
</dbReference>
<evidence type="ECO:0000313" key="2">
    <source>
        <dbReference type="EMBL" id="GER51133.1"/>
    </source>
</evidence>
<proteinExistence type="predicted"/>
<keyword evidence="3" id="KW-1185">Reference proteome</keyword>
<accession>A0A5A7R091</accession>
<dbReference type="Proteomes" id="UP000325081">
    <property type="component" value="Unassembled WGS sequence"/>
</dbReference>
<comment type="caution">
    <text evidence="2">The sequence shown here is derived from an EMBL/GenBank/DDBJ whole genome shotgun (WGS) entry which is preliminary data.</text>
</comment>
<dbReference type="AlphaFoldDB" id="A0A5A7R091"/>
<evidence type="ECO:0000313" key="3">
    <source>
        <dbReference type="Proteomes" id="UP000325081"/>
    </source>
</evidence>
<sequence>MGKASSSKAPKKGKAEGKRKAVVETPPSLPESNNSNSNSDTETQTLAQKHSIPFPVFSQDEVHSYKRLMKMKCRIPRTLDWEKYLKALNLDKYEAMDNVACTELAVEFFTKFVPQDNGKFFTCWMKGNEYKVDNKVMHEVFGFCTTGSRKVPGDFEVDKPWAALSLCDKFKVNGPSNGLIKDVAIAVVHKFLCYNVFGKKDSNKVSEQEVYLLWAICAKKPICMTAFVIETLWGTKVFATRPPRLVNIITGLAKHFNVQIDEVPLQQKKIVLWDLVKSYLVKDSTTIIDFKHRECYEAYLSELKKSSGEGGSWQPHPHSEDEAEDEGAHTNPADYFLPPAVDTGVADARSQQAPAWFDTFIEHNDRRWEEHNKRLDTFIEHNDRRWEEHNKRLDERWTQWKSRQFDQWIQWGDQLPYPPPPPPPPASDAHDEP</sequence>
<organism evidence="2 3">
    <name type="scientific">Striga asiatica</name>
    <name type="common">Asiatic witchweed</name>
    <name type="synonym">Buchnera asiatica</name>
    <dbReference type="NCBI Taxonomy" id="4170"/>
    <lineage>
        <taxon>Eukaryota</taxon>
        <taxon>Viridiplantae</taxon>
        <taxon>Streptophyta</taxon>
        <taxon>Embryophyta</taxon>
        <taxon>Tracheophyta</taxon>
        <taxon>Spermatophyta</taxon>
        <taxon>Magnoliopsida</taxon>
        <taxon>eudicotyledons</taxon>
        <taxon>Gunneridae</taxon>
        <taxon>Pentapetalae</taxon>
        <taxon>asterids</taxon>
        <taxon>lamiids</taxon>
        <taxon>Lamiales</taxon>
        <taxon>Orobanchaceae</taxon>
        <taxon>Buchnereae</taxon>
        <taxon>Striga</taxon>
    </lineage>
</organism>
<feature type="region of interest" description="Disordered" evidence="1">
    <location>
        <begin position="411"/>
        <end position="433"/>
    </location>
</feature>
<feature type="compositionally biased region" description="Basic and acidic residues" evidence="1">
    <location>
        <begin position="13"/>
        <end position="22"/>
    </location>
</feature>